<sequence>AARQAGALAARSAAWGTSEAVLAWVADKDCDRFIAAMADSADICAIGCGQRATATGTPT</sequence>
<dbReference type="Proteomes" id="UP000664332">
    <property type="component" value="Unassembled WGS sequence"/>
</dbReference>
<dbReference type="AlphaFoldDB" id="A0A939IUC0"/>
<keyword evidence="2" id="KW-1185">Reference proteome</keyword>
<evidence type="ECO:0000313" key="2">
    <source>
        <dbReference type="Proteomes" id="UP000664332"/>
    </source>
</evidence>
<name>A0A939IUC0_9CORY</name>
<comment type="caution">
    <text evidence="1">The sequence shown here is derived from an EMBL/GenBank/DDBJ whole genome shotgun (WGS) entry which is preliminary data.</text>
</comment>
<dbReference type="EMBL" id="JAFLEQ010000001">
    <property type="protein sequence ID" value="MBN9643026.1"/>
    <property type="molecule type" value="Genomic_DNA"/>
</dbReference>
<proteinExistence type="predicted"/>
<evidence type="ECO:0000313" key="1">
    <source>
        <dbReference type="EMBL" id="MBN9643026.1"/>
    </source>
</evidence>
<organism evidence="1 2">
    <name type="scientific">Corynebacterium mendelii</name>
    <dbReference type="NCBI Taxonomy" id="2765362"/>
    <lineage>
        <taxon>Bacteria</taxon>
        <taxon>Bacillati</taxon>
        <taxon>Actinomycetota</taxon>
        <taxon>Actinomycetes</taxon>
        <taxon>Mycobacteriales</taxon>
        <taxon>Corynebacteriaceae</taxon>
        <taxon>Corynebacterium</taxon>
    </lineage>
</organism>
<dbReference type="RefSeq" id="WP_207117445.1">
    <property type="nucleotide sequence ID" value="NZ_JAFLEQ010000001.1"/>
</dbReference>
<feature type="non-terminal residue" evidence="1">
    <location>
        <position position="1"/>
    </location>
</feature>
<protein>
    <submittedName>
        <fullName evidence="1">Uncharacterized protein</fullName>
    </submittedName>
</protein>
<gene>
    <name evidence="1" type="ORF">JZY06_00040</name>
</gene>
<accession>A0A939IUC0</accession>
<reference evidence="1" key="1">
    <citation type="submission" date="2021-03" db="EMBL/GenBank/DDBJ databases">
        <authorList>
            <person name="Sun Q."/>
        </authorList>
    </citation>
    <scope>NUCLEOTIDE SEQUENCE</scope>
    <source>
        <strain evidence="1">CCM 8862</strain>
    </source>
</reference>